<keyword evidence="2" id="KW-0472">Membrane</keyword>
<keyword evidence="1" id="KW-0802">TPR repeat</keyword>
<dbReference type="KEGG" id="naz:Aazo_1853"/>
<dbReference type="SUPFAM" id="SSF48452">
    <property type="entry name" value="TPR-like"/>
    <property type="match status" value="1"/>
</dbReference>
<dbReference type="AlphaFoldDB" id="D7DVU5"/>
<reference evidence="3 4" key="1">
    <citation type="journal article" date="2010" name="PLoS ONE">
        <title>Genome erosion in a nitrogen-fixing vertically transmitted endosymbiotic multicellular cyanobacterium.</title>
        <authorList>
            <person name="Ran L."/>
            <person name="Larsson J."/>
            <person name="Vigil-Stenman T."/>
            <person name="Nylander J.A."/>
            <person name="Ininbergs K."/>
            <person name="Zheng W.W."/>
            <person name="Lapidus A."/>
            <person name="Lowry S."/>
            <person name="Haselkorn R."/>
            <person name="Bergman B."/>
        </authorList>
    </citation>
    <scope>NUCLEOTIDE SEQUENCE [LARGE SCALE GENOMIC DNA]</scope>
    <source>
        <strain evidence="3 4">0708</strain>
    </source>
</reference>
<proteinExistence type="predicted"/>
<name>D7DVU5_NOSA0</name>
<sequence>MTTESLEIAKSRYQVGKAAFENGQYREAVENLEKASTLLANNTRLAGEVNIWLVNAYEAAGRSEYAIALCQKLCRHPHYETKSQAKHLVYILKAPKLKRPKEWMTEIPDFSGISDNKSKLLLTTKLQISNLKQNPVEPEYVDLSQVNTKDNRFIWVALIFVGLIISYLVWLCV</sequence>
<evidence type="ECO:0000313" key="4">
    <source>
        <dbReference type="Proteomes" id="UP000001511"/>
    </source>
</evidence>
<evidence type="ECO:0000256" key="2">
    <source>
        <dbReference type="SAM" id="Phobius"/>
    </source>
</evidence>
<evidence type="ECO:0000256" key="1">
    <source>
        <dbReference type="PROSITE-ProRule" id="PRU00339"/>
    </source>
</evidence>
<protein>
    <submittedName>
        <fullName evidence="3">Uncharacterized protein</fullName>
    </submittedName>
</protein>
<feature type="transmembrane region" description="Helical" evidence="2">
    <location>
        <begin position="153"/>
        <end position="172"/>
    </location>
</feature>
<keyword evidence="2" id="KW-1133">Transmembrane helix</keyword>
<dbReference type="PANTHER" id="PTHR36761">
    <property type="entry name" value="ORF03 PROTEIN"/>
    <property type="match status" value="1"/>
</dbReference>
<dbReference type="RefSeq" id="WP_013190972.1">
    <property type="nucleotide sequence ID" value="NC_014248.1"/>
</dbReference>
<feature type="repeat" description="TPR" evidence="1">
    <location>
        <begin position="9"/>
        <end position="42"/>
    </location>
</feature>
<keyword evidence="2" id="KW-0812">Transmembrane</keyword>
<dbReference type="STRING" id="551115.Aazo_1853"/>
<dbReference type="Proteomes" id="UP000001511">
    <property type="component" value="Chromosome"/>
</dbReference>
<dbReference type="PANTHER" id="PTHR36761:SF2">
    <property type="entry name" value="ORF03 PROTEIN"/>
    <property type="match status" value="1"/>
</dbReference>
<dbReference type="OrthoDB" id="510804at2"/>
<keyword evidence="4" id="KW-1185">Reference proteome</keyword>
<dbReference type="InterPro" id="IPR011990">
    <property type="entry name" value="TPR-like_helical_dom_sf"/>
</dbReference>
<evidence type="ECO:0000313" key="3">
    <source>
        <dbReference type="EMBL" id="ADI63954.1"/>
    </source>
</evidence>
<dbReference type="PROSITE" id="PS50005">
    <property type="entry name" value="TPR"/>
    <property type="match status" value="1"/>
</dbReference>
<dbReference type="HOGENOM" id="CLU_107610_0_0_3"/>
<gene>
    <name evidence="3" type="ordered locus">Aazo_1853</name>
</gene>
<dbReference type="eggNOG" id="COG0457">
    <property type="taxonomic scope" value="Bacteria"/>
</dbReference>
<accession>D7DVU5</accession>
<dbReference type="EMBL" id="CP002059">
    <property type="protein sequence ID" value="ADI63954.1"/>
    <property type="molecule type" value="Genomic_DNA"/>
</dbReference>
<dbReference type="InterPro" id="IPR019734">
    <property type="entry name" value="TPR_rpt"/>
</dbReference>
<organism evidence="3 4">
    <name type="scientific">Nostoc azollae (strain 0708)</name>
    <name type="common">Anabaena azollae (strain 0708)</name>
    <dbReference type="NCBI Taxonomy" id="551115"/>
    <lineage>
        <taxon>Bacteria</taxon>
        <taxon>Bacillati</taxon>
        <taxon>Cyanobacteriota</taxon>
        <taxon>Cyanophyceae</taxon>
        <taxon>Nostocales</taxon>
        <taxon>Nostocaceae</taxon>
        <taxon>Trichormus</taxon>
    </lineage>
</organism>
<dbReference type="Gene3D" id="1.25.40.10">
    <property type="entry name" value="Tetratricopeptide repeat domain"/>
    <property type="match status" value="1"/>
</dbReference>